<dbReference type="AlphaFoldDB" id="A0A9Q0CVL0"/>
<dbReference type="Pfam" id="PF00071">
    <property type="entry name" value="Ras"/>
    <property type="match status" value="1"/>
</dbReference>
<dbReference type="InterPro" id="IPR001806">
    <property type="entry name" value="Small_GTPase"/>
</dbReference>
<dbReference type="PROSITE" id="PS51419">
    <property type="entry name" value="RAB"/>
    <property type="match status" value="1"/>
</dbReference>
<sequence>MIKMNHQLIGQEPLRIQILRWARHVSLSIYKRFFRVLWSRIFACSCGAKYRRLLVEVSDPRVLGMSSANLHTHINAFPSCTGTDESSDDMVSLKVSLLGDCHVGKTSFMIKYVGEEEEKKGMEMSGLNLMDKILMVRDARIALTIWDVGGDRDCLDHVPLACKDAAAILFMFDLTSRCTLSNVKNWYLRARKWNKTAIPILIGLKFDDFSRLPLDMQWTIITEARTYARAMKAALFFSSATHNINVNKIFKFIMAKSFNLPSTIKRNLNVGEPIIDF</sequence>
<organism evidence="2 3">
    <name type="scientific">Rhynchospora breviuscula</name>
    <dbReference type="NCBI Taxonomy" id="2022672"/>
    <lineage>
        <taxon>Eukaryota</taxon>
        <taxon>Viridiplantae</taxon>
        <taxon>Streptophyta</taxon>
        <taxon>Embryophyta</taxon>
        <taxon>Tracheophyta</taxon>
        <taxon>Spermatophyta</taxon>
        <taxon>Magnoliopsida</taxon>
        <taxon>Liliopsida</taxon>
        <taxon>Poales</taxon>
        <taxon>Cyperaceae</taxon>
        <taxon>Cyperoideae</taxon>
        <taxon>Rhynchosporeae</taxon>
        <taxon>Rhynchospora</taxon>
    </lineage>
</organism>
<dbReference type="SMART" id="SM00175">
    <property type="entry name" value="RAB"/>
    <property type="match status" value="1"/>
</dbReference>
<dbReference type="InterPro" id="IPR017231">
    <property type="entry name" value="Small_GTPase_Tem1/Spg1"/>
</dbReference>
<dbReference type="EMBL" id="JAMQYH010000001">
    <property type="protein sequence ID" value="KAJ1700876.1"/>
    <property type="molecule type" value="Genomic_DNA"/>
</dbReference>
<keyword evidence="3" id="KW-1185">Reference proteome</keyword>
<keyword evidence="1" id="KW-0547">Nucleotide-binding</keyword>
<dbReference type="PANTHER" id="PTHR47978">
    <property type="match status" value="1"/>
</dbReference>
<dbReference type="OrthoDB" id="6585768at2759"/>
<evidence type="ECO:0000256" key="1">
    <source>
        <dbReference type="ARBA" id="ARBA00022741"/>
    </source>
</evidence>
<dbReference type="GO" id="GO:0005525">
    <property type="term" value="F:GTP binding"/>
    <property type="evidence" value="ECO:0007669"/>
    <property type="project" value="InterPro"/>
</dbReference>
<dbReference type="GO" id="GO:0003924">
    <property type="term" value="F:GTPase activity"/>
    <property type="evidence" value="ECO:0007669"/>
    <property type="project" value="InterPro"/>
</dbReference>
<dbReference type="FunFam" id="3.40.50.300:FF:000927">
    <property type="entry name" value="Septum-promoting GTP-binding protein 1"/>
    <property type="match status" value="1"/>
</dbReference>
<dbReference type="PRINTS" id="PR00449">
    <property type="entry name" value="RASTRNSFRMNG"/>
</dbReference>
<reference evidence="2" key="1">
    <citation type="journal article" date="2022" name="Cell">
        <title>Repeat-based holocentromeres influence genome architecture and karyotype evolution.</title>
        <authorList>
            <person name="Hofstatter P.G."/>
            <person name="Thangavel G."/>
            <person name="Lux T."/>
            <person name="Neumann P."/>
            <person name="Vondrak T."/>
            <person name="Novak P."/>
            <person name="Zhang M."/>
            <person name="Costa L."/>
            <person name="Castellani M."/>
            <person name="Scott A."/>
            <person name="Toegelov H."/>
            <person name="Fuchs J."/>
            <person name="Mata-Sucre Y."/>
            <person name="Dias Y."/>
            <person name="Vanzela A.L.L."/>
            <person name="Huettel B."/>
            <person name="Almeida C.C.S."/>
            <person name="Simkova H."/>
            <person name="Souza G."/>
            <person name="Pedrosa-Harand A."/>
            <person name="Macas J."/>
            <person name="Mayer K.F.X."/>
            <person name="Houben A."/>
            <person name="Marques A."/>
        </authorList>
    </citation>
    <scope>NUCLEOTIDE SEQUENCE</scope>
    <source>
        <strain evidence="2">RhyBre1mFocal</strain>
    </source>
</reference>
<accession>A0A9Q0CVL0</accession>
<name>A0A9Q0CVL0_9POAL</name>
<proteinExistence type="predicted"/>
<dbReference type="Gene3D" id="3.40.50.300">
    <property type="entry name" value="P-loop containing nucleotide triphosphate hydrolases"/>
    <property type="match status" value="1"/>
</dbReference>
<protein>
    <recommendedName>
        <fullName evidence="4">Septum-promoting GTP-binding protein 1</fullName>
    </recommendedName>
</protein>
<comment type="caution">
    <text evidence="2">The sequence shown here is derived from an EMBL/GenBank/DDBJ whole genome shotgun (WGS) entry which is preliminary data.</text>
</comment>
<dbReference type="SUPFAM" id="SSF52540">
    <property type="entry name" value="P-loop containing nucleoside triphosphate hydrolases"/>
    <property type="match status" value="1"/>
</dbReference>
<dbReference type="InterPro" id="IPR027417">
    <property type="entry name" value="P-loop_NTPase"/>
</dbReference>
<evidence type="ECO:0008006" key="4">
    <source>
        <dbReference type="Google" id="ProtNLM"/>
    </source>
</evidence>
<gene>
    <name evidence="2" type="ORF">LUZ63_000655</name>
</gene>
<dbReference type="Proteomes" id="UP001151287">
    <property type="component" value="Unassembled WGS sequence"/>
</dbReference>
<evidence type="ECO:0000313" key="2">
    <source>
        <dbReference type="EMBL" id="KAJ1700876.1"/>
    </source>
</evidence>
<evidence type="ECO:0000313" key="3">
    <source>
        <dbReference type="Proteomes" id="UP001151287"/>
    </source>
</evidence>
<dbReference type="PIRSF" id="PIRSF037527">
    <property type="entry name" value="Small_GTPase_Tem1"/>
    <property type="match status" value="1"/>
</dbReference>